<protein>
    <submittedName>
        <fullName evidence="2">Uncharacterized protein</fullName>
    </submittedName>
</protein>
<evidence type="ECO:0000256" key="1">
    <source>
        <dbReference type="SAM" id="SignalP"/>
    </source>
</evidence>
<dbReference type="Proteomes" id="UP001447188">
    <property type="component" value="Unassembled WGS sequence"/>
</dbReference>
<gene>
    <name evidence="2" type="ORF">Q9L58_009113</name>
</gene>
<accession>A0ABR3G7U7</accession>
<comment type="caution">
    <text evidence="2">The sequence shown here is derived from an EMBL/GenBank/DDBJ whole genome shotgun (WGS) entry which is preliminary data.</text>
</comment>
<organism evidence="2 3">
    <name type="scientific">Discina gigas</name>
    <dbReference type="NCBI Taxonomy" id="1032678"/>
    <lineage>
        <taxon>Eukaryota</taxon>
        <taxon>Fungi</taxon>
        <taxon>Dikarya</taxon>
        <taxon>Ascomycota</taxon>
        <taxon>Pezizomycotina</taxon>
        <taxon>Pezizomycetes</taxon>
        <taxon>Pezizales</taxon>
        <taxon>Discinaceae</taxon>
        <taxon>Discina</taxon>
    </lineage>
</organism>
<evidence type="ECO:0000313" key="2">
    <source>
        <dbReference type="EMBL" id="KAL0632024.1"/>
    </source>
</evidence>
<dbReference type="EMBL" id="JBBBZM010000193">
    <property type="protein sequence ID" value="KAL0632024.1"/>
    <property type="molecule type" value="Genomic_DNA"/>
</dbReference>
<evidence type="ECO:0000313" key="3">
    <source>
        <dbReference type="Proteomes" id="UP001447188"/>
    </source>
</evidence>
<feature type="chain" id="PRO_5046460222" evidence="1">
    <location>
        <begin position="23"/>
        <end position="185"/>
    </location>
</feature>
<proteinExistence type="predicted"/>
<keyword evidence="1" id="KW-0732">Signal</keyword>
<sequence length="185" mass="19543">MYFTSAFLVLAGLSSVASTVAAVSYDDGMYHPDQATTTTTQVTTKATTYVSVISGTSKTSEPSSWYPTLSKSTYVGYWSQNATVTSSYKTTSATSYATHSGANNMTTTKPGNFSMTLTMTDRIYTTTVCDFQSSCYTTVATATNGLGQIKTTGSVQPTMTPFSSSERLIASGWAALVLCGIAVLL</sequence>
<name>A0ABR3G7U7_9PEZI</name>
<keyword evidence="3" id="KW-1185">Reference proteome</keyword>
<feature type="signal peptide" evidence="1">
    <location>
        <begin position="1"/>
        <end position="22"/>
    </location>
</feature>
<reference evidence="2 3" key="1">
    <citation type="submission" date="2024-02" db="EMBL/GenBank/DDBJ databases">
        <title>Discinaceae phylogenomics.</title>
        <authorList>
            <person name="Dirks A.C."/>
            <person name="James T.Y."/>
        </authorList>
    </citation>
    <scope>NUCLEOTIDE SEQUENCE [LARGE SCALE GENOMIC DNA]</scope>
    <source>
        <strain evidence="2 3">ACD0624</strain>
    </source>
</reference>